<dbReference type="Proteomes" id="UP000640485">
    <property type="component" value="Unassembled WGS sequence"/>
</dbReference>
<dbReference type="RefSeq" id="WP_200684921.1">
    <property type="nucleotide sequence ID" value="NZ_JAEPRQ010000002.1"/>
</dbReference>
<dbReference type="EMBL" id="JAEPRQ010000002">
    <property type="protein sequence ID" value="MBK4215659.1"/>
    <property type="molecule type" value="Genomic_DNA"/>
</dbReference>
<dbReference type="Gene3D" id="3.30.530.20">
    <property type="match status" value="1"/>
</dbReference>
<comment type="caution">
    <text evidence="1">The sequence shown here is derived from an EMBL/GenBank/DDBJ whole genome shotgun (WGS) entry which is preliminary data.</text>
</comment>
<keyword evidence="2" id="KW-1185">Reference proteome</keyword>
<reference evidence="1" key="1">
    <citation type="submission" date="2021-01" db="EMBL/GenBank/DDBJ databases">
        <title>Paracoccus amoyensis sp. nov., isolated from the surface seawater along the coast of Xiamen Island, China.</title>
        <authorList>
            <person name="Lyu L."/>
        </authorList>
    </citation>
    <scope>NUCLEOTIDE SEQUENCE</scope>
    <source>
        <strain evidence="1">MJ17</strain>
    </source>
</reference>
<proteinExistence type="predicted"/>
<sequence>MKFSTRIDTDDSATELFDLIGDFNRLERLMVRRGASVSRIDPAQDPGTALGWNLGFDWRGQPRKLRLQVTRFDRPDRISLAGTADAFDVGVEMTFVALSRSRSRLIFETELRPRNMRARLLVQTAKLAKPQLDKKFARRINDFLSQLRVV</sequence>
<dbReference type="AlphaFoldDB" id="A0A934SI94"/>
<evidence type="ECO:0008006" key="3">
    <source>
        <dbReference type="Google" id="ProtNLM"/>
    </source>
</evidence>
<evidence type="ECO:0000313" key="1">
    <source>
        <dbReference type="EMBL" id="MBK4215659.1"/>
    </source>
</evidence>
<dbReference type="SUPFAM" id="SSF55961">
    <property type="entry name" value="Bet v1-like"/>
    <property type="match status" value="1"/>
</dbReference>
<gene>
    <name evidence="1" type="ORF">JJJ17_06955</name>
</gene>
<evidence type="ECO:0000313" key="2">
    <source>
        <dbReference type="Proteomes" id="UP000640485"/>
    </source>
</evidence>
<protein>
    <recommendedName>
        <fullName evidence="3">SRPBCC family protein</fullName>
    </recommendedName>
</protein>
<organism evidence="1 2">
    <name type="scientific">Paracoccus caeni</name>
    <dbReference type="NCBI Taxonomy" id="657651"/>
    <lineage>
        <taxon>Bacteria</taxon>
        <taxon>Pseudomonadati</taxon>
        <taxon>Pseudomonadota</taxon>
        <taxon>Alphaproteobacteria</taxon>
        <taxon>Rhodobacterales</taxon>
        <taxon>Paracoccaceae</taxon>
        <taxon>Paracoccus</taxon>
    </lineage>
</organism>
<accession>A0A934SI94</accession>
<name>A0A934SI94_9RHOB</name>
<dbReference type="InterPro" id="IPR023393">
    <property type="entry name" value="START-like_dom_sf"/>
</dbReference>